<dbReference type="Pfam" id="PF00225">
    <property type="entry name" value="Kinesin"/>
    <property type="match status" value="1"/>
</dbReference>
<dbReference type="PANTHER" id="PTHR47969">
    <property type="entry name" value="CHROMOSOME-ASSOCIATED KINESIN KIF4A-RELATED"/>
    <property type="match status" value="1"/>
</dbReference>
<comment type="subcellular location">
    <subcellularLocation>
        <location evidence="1">Cytoplasm</location>
        <location evidence="1">Cytoskeleton</location>
    </subcellularLocation>
</comment>
<feature type="compositionally biased region" description="Basic residues" evidence="12">
    <location>
        <begin position="791"/>
        <end position="806"/>
    </location>
</feature>
<dbReference type="SMART" id="SM00129">
    <property type="entry name" value="KISc"/>
    <property type="match status" value="1"/>
</dbReference>
<evidence type="ECO:0000256" key="8">
    <source>
        <dbReference type="ARBA" id="ARBA00023212"/>
    </source>
</evidence>
<evidence type="ECO:0000256" key="4">
    <source>
        <dbReference type="ARBA" id="ARBA00022741"/>
    </source>
</evidence>
<organism evidence="14 15">
    <name type="scientific">Sphagnum jensenii</name>
    <dbReference type="NCBI Taxonomy" id="128206"/>
    <lineage>
        <taxon>Eukaryota</taxon>
        <taxon>Viridiplantae</taxon>
        <taxon>Streptophyta</taxon>
        <taxon>Embryophyta</taxon>
        <taxon>Bryophyta</taxon>
        <taxon>Sphagnophytina</taxon>
        <taxon>Sphagnopsida</taxon>
        <taxon>Sphagnales</taxon>
        <taxon>Sphagnaceae</taxon>
        <taxon>Sphagnum</taxon>
    </lineage>
</organism>
<dbReference type="InterPro" id="IPR019821">
    <property type="entry name" value="Kinesin_motor_CS"/>
</dbReference>
<keyword evidence="7 9" id="KW-0505">Motor protein</keyword>
<dbReference type="PANTHER" id="PTHR47969:SF21">
    <property type="entry name" value="KINESIN-LIKE PROTEIN"/>
    <property type="match status" value="1"/>
</dbReference>
<protein>
    <recommendedName>
        <fullName evidence="10">Kinesin-like protein</fullName>
    </recommendedName>
</protein>
<keyword evidence="15" id="KW-1185">Reference proteome</keyword>
<accession>A0ABP1AIP8</accession>
<keyword evidence="3 10" id="KW-0493">Microtubule</keyword>
<evidence type="ECO:0000259" key="13">
    <source>
        <dbReference type="PROSITE" id="PS50067"/>
    </source>
</evidence>
<dbReference type="InterPro" id="IPR027640">
    <property type="entry name" value="Kinesin-like_fam"/>
</dbReference>
<feature type="region of interest" description="Disordered" evidence="12">
    <location>
        <begin position="768"/>
        <end position="806"/>
    </location>
</feature>
<keyword evidence="5 9" id="KW-0067">ATP-binding</keyword>
<evidence type="ECO:0000256" key="10">
    <source>
        <dbReference type="RuleBase" id="RU000394"/>
    </source>
</evidence>
<evidence type="ECO:0000256" key="6">
    <source>
        <dbReference type="ARBA" id="ARBA00023054"/>
    </source>
</evidence>
<evidence type="ECO:0000256" key="7">
    <source>
        <dbReference type="ARBA" id="ARBA00023175"/>
    </source>
</evidence>
<dbReference type="InterPro" id="IPR027417">
    <property type="entry name" value="P-loop_NTPase"/>
</dbReference>
<evidence type="ECO:0000256" key="5">
    <source>
        <dbReference type="ARBA" id="ARBA00022840"/>
    </source>
</evidence>
<dbReference type="InterPro" id="IPR001752">
    <property type="entry name" value="Kinesin_motor_dom"/>
</dbReference>
<feature type="binding site" evidence="9">
    <location>
        <begin position="112"/>
        <end position="119"/>
    </location>
    <ligand>
        <name>ATP</name>
        <dbReference type="ChEBI" id="CHEBI:30616"/>
    </ligand>
</feature>
<reference evidence="14" key="1">
    <citation type="submission" date="2024-03" db="EMBL/GenBank/DDBJ databases">
        <authorList>
            <consortium name="ELIXIR-Norway"/>
            <consortium name="Elixir Norway"/>
        </authorList>
    </citation>
    <scope>NUCLEOTIDE SEQUENCE</scope>
</reference>
<evidence type="ECO:0000256" key="1">
    <source>
        <dbReference type="ARBA" id="ARBA00004245"/>
    </source>
</evidence>
<dbReference type="PROSITE" id="PS50067">
    <property type="entry name" value="KINESIN_MOTOR_2"/>
    <property type="match status" value="1"/>
</dbReference>
<evidence type="ECO:0000256" key="9">
    <source>
        <dbReference type="PROSITE-ProRule" id="PRU00283"/>
    </source>
</evidence>
<feature type="region of interest" description="Disordered" evidence="12">
    <location>
        <begin position="1"/>
        <end position="20"/>
    </location>
</feature>
<keyword evidence="2" id="KW-0963">Cytoplasm</keyword>
<evidence type="ECO:0000313" key="15">
    <source>
        <dbReference type="Proteomes" id="UP001497522"/>
    </source>
</evidence>
<feature type="coiled-coil region" evidence="11">
    <location>
        <begin position="411"/>
        <end position="578"/>
    </location>
</feature>
<feature type="domain" description="Kinesin motor" evidence="13">
    <location>
        <begin position="26"/>
        <end position="361"/>
    </location>
</feature>
<comment type="similarity">
    <text evidence="9 10">Belongs to the TRAFAC class myosin-kinesin ATPase superfamily. Kinesin family.</text>
</comment>
<dbReference type="PROSITE" id="PS00411">
    <property type="entry name" value="KINESIN_MOTOR_1"/>
    <property type="match status" value="1"/>
</dbReference>
<sequence>MKDQRVRLSATRCTSSSDGGVDRRERVQVVVRCRPLLEKEIADGRKSCVEVDPINNSVQVCNPKQADAQPKVFTFDRTYDSSSTQRQLYDDVAHHIVHSVMCGYNGTVLAYGQTASGKTFTMDGADDPPEMRGIIPNAFEDIFAHIQQSQSSDNFLVHASYLEIHNEEVRDLLAGPNSWVRLELRESPEAGVYVKNLTSVTVQSVADISRLLMVGKKSRSVAATLMNQDSSRSHSIFTITVETSARESTLPDGSMHIRVGKLNLVDLAGSERLNKTGATGDRFKELTNINWSLSALGNVISALVDGKSSHIPYRDSKLTRLLQDSLGGNTRTVMVANIGPADYNYDENVSTLRYANRAKSIKNKPRINEDPKDAILREFQEEISRLRAQLAASGPILEEIRPQKLESSLTAAEREIEMQQLKDQMRQDMLEEVSLHKSMSEQAVACIKADLERKAQLEMEALKAEKERSEEEKQRIAEQLLQQHLELQSHYQALAREKEDHDVLAAKLRVLEEKLVHGSNNLSEQLLEKAKQKELELTLREQQLQEKEYLDEERERKIAELEEAQLMAEEKFSTMEEEVDMKTRKLRKLMAHYQQTKIDVGSLRTELQDTIHEFQRERADMFLSLRSLDQQLQLKAFIIENFIPAEEVTKIMRRTHWDDENETWVLQSMIQSLPSHSGQGGSRLYITDGINIKQPLQRPPSAIGRSRPTCRQAEQALARGDRDPRYLVNNVIKLELDMPERTTYDYDNPSDRARAEADVELALSQFDDDDSPYLSYESAIPAPALSGARPKSARTKHHARPHTAAQ</sequence>
<evidence type="ECO:0000313" key="14">
    <source>
        <dbReference type="EMBL" id="CAK9862277.1"/>
    </source>
</evidence>
<evidence type="ECO:0000256" key="11">
    <source>
        <dbReference type="SAM" id="Coils"/>
    </source>
</evidence>
<evidence type="ECO:0000256" key="3">
    <source>
        <dbReference type="ARBA" id="ARBA00022701"/>
    </source>
</evidence>
<name>A0ABP1AIP8_9BRYO</name>
<dbReference type="Proteomes" id="UP001497522">
    <property type="component" value="Chromosome 12"/>
</dbReference>
<gene>
    <name evidence="14" type="ORF">CSSPJE1EN2_LOCUS5272</name>
</gene>
<dbReference type="EMBL" id="OZ023713">
    <property type="protein sequence ID" value="CAK9862277.1"/>
    <property type="molecule type" value="Genomic_DNA"/>
</dbReference>
<evidence type="ECO:0000256" key="12">
    <source>
        <dbReference type="SAM" id="MobiDB-lite"/>
    </source>
</evidence>
<keyword evidence="6 11" id="KW-0175">Coiled coil</keyword>
<dbReference type="PRINTS" id="PR00380">
    <property type="entry name" value="KINESINHEAVY"/>
</dbReference>
<evidence type="ECO:0000256" key="2">
    <source>
        <dbReference type="ARBA" id="ARBA00022490"/>
    </source>
</evidence>
<dbReference type="Gene3D" id="3.40.850.10">
    <property type="entry name" value="Kinesin motor domain"/>
    <property type="match status" value="1"/>
</dbReference>
<keyword evidence="4 9" id="KW-0547">Nucleotide-binding</keyword>
<dbReference type="SUPFAM" id="SSF52540">
    <property type="entry name" value="P-loop containing nucleoside triphosphate hydrolases"/>
    <property type="match status" value="1"/>
</dbReference>
<proteinExistence type="inferred from homology"/>
<keyword evidence="8" id="KW-0206">Cytoskeleton</keyword>
<dbReference type="InterPro" id="IPR036961">
    <property type="entry name" value="Kinesin_motor_dom_sf"/>
</dbReference>